<gene>
    <name evidence="4" type="ORF">ES675_01195</name>
</gene>
<evidence type="ECO:0000259" key="3">
    <source>
        <dbReference type="Pfam" id="PF18962"/>
    </source>
</evidence>
<feature type="signal peptide" evidence="2">
    <location>
        <begin position="1"/>
        <end position="19"/>
    </location>
</feature>
<accession>A0A5D0R115</accession>
<evidence type="ECO:0000313" key="4">
    <source>
        <dbReference type="EMBL" id="TYB74779.1"/>
    </source>
</evidence>
<dbReference type="Pfam" id="PF18962">
    <property type="entry name" value="Por_Secre_tail"/>
    <property type="match status" value="1"/>
</dbReference>
<dbReference type="PANTHER" id="PTHR37397:SF1">
    <property type="entry name" value="LTD DOMAIN-CONTAINING PROTEIN"/>
    <property type="match status" value="1"/>
</dbReference>
<evidence type="ECO:0000313" key="5">
    <source>
        <dbReference type="Proteomes" id="UP000324358"/>
    </source>
</evidence>
<comment type="caution">
    <text evidence="4">The sequence shown here is derived from an EMBL/GenBank/DDBJ whole genome shotgun (WGS) entry which is preliminary data.</text>
</comment>
<dbReference type="EMBL" id="VSKL01000001">
    <property type="protein sequence ID" value="TYB74779.1"/>
    <property type="molecule type" value="Genomic_DNA"/>
</dbReference>
<reference evidence="4 5" key="1">
    <citation type="submission" date="2019-08" db="EMBL/GenBank/DDBJ databases">
        <title>Genomes of Antarctic Bizionia species.</title>
        <authorList>
            <person name="Bowman J.P."/>
        </authorList>
    </citation>
    <scope>NUCLEOTIDE SEQUENCE [LARGE SCALE GENOMIC DNA]</scope>
    <source>
        <strain evidence="4 5">APA-1</strain>
    </source>
</reference>
<feature type="domain" description="Secretion system C-terminal sorting" evidence="3">
    <location>
        <begin position="523"/>
        <end position="592"/>
    </location>
</feature>
<dbReference type="AlphaFoldDB" id="A0A5D0R115"/>
<feature type="chain" id="PRO_5023101161" evidence="2">
    <location>
        <begin position="20"/>
        <end position="593"/>
    </location>
</feature>
<keyword evidence="1 2" id="KW-0732">Signal</keyword>
<keyword evidence="5" id="KW-1185">Reference proteome</keyword>
<sequence length="593" mass="61986">MKKNYFLLLTLLITAISFGQVVINEIDADTPGTDTAEFIELKGTPNAALDGLVVVLFNGSNDTSYAAFDLDGKTLDANGFFILANTPLISGQDIDLGANNALQNGPDAVAVYTANDSDFPNGTAPTTTNLVDALVYGTSDPDATGLLTGLGETVQYDESLNGANDAESLQLNAAGTAYETKVPTFRLENNAAVCELSLTTTTALCDALTSGTDTYTATIDFSGGGTSTYTVTSDSGTVDLTAGDPSVDATGTITVTGIAEGTDVIISATNGGLCDLNSTITSPSCEPANTLPLYEGFDYAVGADLGNQPNWENFSGSDNPIDVVAGSLSYPNLAGSTGNAIHLEGGFIDSKLVFSPVNTGDVFTSFIINVRDLSNITDLTDGGYVVVLGDFDVRLWVHPATDPVGTTYDIAMTNSSTGSNFTTTKYNVNEDVFIVMSYNIETGAINGWVNPLDTDLGGSAPTALITDTDSSPSASIFEFILRQDSTGETPSMDFDELRIGTSWADVTPNTLSTDSFTSTTFNVYPNPSTNGFVNISSPSAEAISVNVYDVLGKNVLNNTISNNSLNVSSLNSGLYILRITQNGNSVTKKLVIK</sequence>
<dbReference type="RefSeq" id="WP_148367198.1">
    <property type="nucleotide sequence ID" value="NZ_VSKL01000001.1"/>
</dbReference>
<dbReference type="NCBIfam" id="TIGR04183">
    <property type="entry name" value="Por_Secre_tail"/>
    <property type="match status" value="1"/>
</dbReference>
<dbReference type="OrthoDB" id="1056765at2"/>
<protein>
    <submittedName>
        <fullName evidence="4">T9SS type A sorting domain-containing protein</fullName>
    </submittedName>
</protein>
<organism evidence="4 5">
    <name type="scientific">Bizionia algoritergicola</name>
    <dbReference type="NCBI Taxonomy" id="291187"/>
    <lineage>
        <taxon>Bacteria</taxon>
        <taxon>Pseudomonadati</taxon>
        <taxon>Bacteroidota</taxon>
        <taxon>Flavobacteriia</taxon>
        <taxon>Flavobacteriales</taxon>
        <taxon>Flavobacteriaceae</taxon>
        <taxon>Bizionia</taxon>
    </lineage>
</organism>
<dbReference type="PANTHER" id="PTHR37397">
    <property type="entry name" value="SI:CH211-183D21.1"/>
    <property type="match status" value="1"/>
</dbReference>
<evidence type="ECO:0000256" key="1">
    <source>
        <dbReference type="ARBA" id="ARBA00022729"/>
    </source>
</evidence>
<evidence type="ECO:0000256" key="2">
    <source>
        <dbReference type="SAM" id="SignalP"/>
    </source>
</evidence>
<dbReference type="Proteomes" id="UP000324358">
    <property type="component" value="Unassembled WGS sequence"/>
</dbReference>
<proteinExistence type="predicted"/>
<name>A0A5D0R115_9FLAO</name>
<dbReference type="InterPro" id="IPR026444">
    <property type="entry name" value="Secre_tail"/>
</dbReference>